<dbReference type="Pfam" id="PF13470">
    <property type="entry name" value="PIN_3"/>
    <property type="match status" value="1"/>
</dbReference>
<dbReference type="NCBIfam" id="TIGR00305">
    <property type="entry name" value="putative toxin-antitoxin system toxin component, PIN family"/>
    <property type="match status" value="1"/>
</dbReference>
<gene>
    <name evidence="2" type="ORF">LC586_32260</name>
</gene>
<evidence type="ECO:0000259" key="1">
    <source>
        <dbReference type="Pfam" id="PF13470"/>
    </source>
</evidence>
<dbReference type="PANTHER" id="PTHR34610">
    <property type="entry name" value="SSL7007 PROTEIN"/>
    <property type="match status" value="1"/>
</dbReference>
<feature type="domain" description="PIN" evidence="1">
    <location>
        <begin position="7"/>
        <end position="114"/>
    </location>
</feature>
<keyword evidence="3" id="KW-1185">Reference proteome</keyword>
<proteinExistence type="predicted"/>
<dbReference type="RefSeq" id="WP_229489497.1">
    <property type="nucleotide sequence ID" value="NZ_JAIVFQ010000089.1"/>
</dbReference>
<evidence type="ECO:0000313" key="3">
    <source>
        <dbReference type="Proteomes" id="UP001199525"/>
    </source>
</evidence>
<dbReference type="Proteomes" id="UP001199525">
    <property type="component" value="Unassembled WGS sequence"/>
</dbReference>
<dbReference type="InterPro" id="IPR002716">
    <property type="entry name" value="PIN_dom"/>
</dbReference>
<name>A0ABS8IHX1_9NOSO</name>
<dbReference type="PANTHER" id="PTHR34610:SF3">
    <property type="entry name" value="SSL7007 PROTEIN"/>
    <property type="match status" value="1"/>
</dbReference>
<sequence length="138" mass="15798">MTANERRFVCDVNVIISAVLLPGSKPDRALRKAQDLGELLVSESIWLELEQVLARPKFNRYTTPEERNDFLVDLSETVQFIKVTEQINECRDPKDNKYLELAVGGKAECIMTGDDDLLMLNPWRGIEILTVQEFLTKN</sequence>
<dbReference type="SUPFAM" id="SSF88723">
    <property type="entry name" value="PIN domain-like"/>
    <property type="match status" value="1"/>
</dbReference>
<evidence type="ECO:0000313" key="2">
    <source>
        <dbReference type="EMBL" id="MCC5603723.1"/>
    </source>
</evidence>
<dbReference type="EMBL" id="JAIVFQ010000089">
    <property type="protein sequence ID" value="MCC5603723.1"/>
    <property type="molecule type" value="Genomic_DNA"/>
</dbReference>
<dbReference type="InterPro" id="IPR029060">
    <property type="entry name" value="PIN-like_dom_sf"/>
</dbReference>
<organism evidence="2 3">
    <name type="scientific">Nostoc favosum CHAB5714</name>
    <dbReference type="NCBI Taxonomy" id="2780399"/>
    <lineage>
        <taxon>Bacteria</taxon>
        <taxon>Bacillati</taxon>
        <taxon>Cyanobacteriota</taxon>
        <taxon>Cyanophyceae</taxon>
        <taxon>Nostocales</taxon>
        <taxon>Nostocaceae</taxon>
        <taxon>Nostoc</taxon>
        <taxon>Nostoc favosum</taxon>
    </lineage>
</organism>
<reference evidence="2 3" key="1">
    <citation type="journal article" date="2021" name="Microorganisms">
        <title>Genome Evolution of Filamentous Cyanobacterium Nostoc Species: From Facultative Symbiosis to Free Living.</title>
        <authorList>
            <person name="Huo D."/>
            <person name="Li H."/>
            <person name="Cai F."/>
            <person name="Guo X."/>
            <person name="Qiao Z."/>
            <person name="Wang W."/>
            <person name="Yu G."/>
            <person name="Li R."/>
        </authorList>
    </citation>
    <scope>NUCLEOTIDE SEQUENCE [LARGE SCALE GENOMIC DNA]</scope>
    <source>
        <strain evidence="2 3">CHAB 5714</strain>
    </source>
</reference>
<protein>
    <submittedName>
        <fullName evidence="2">Toxin-antitoxin system toxin component, PIN family</fullName>
    </submittedName>
</protein>
<dbReference type="InterPro" id="IPR002850">
    <property type="entry name" value="PIN_toxin-like"/>
</dbReference>
<comment type="caution">
    <text evidence="2">The sequence shown here is derived from an EMBL/GenBank/DDBJ whole genome shotgun (WGS) entry which is preliminary data.</text>
</comment>
<accession>A0ABS8IHX1</accession>